<keyword evidence="3" id="KW-1185">Reference proteome</keyword>
<dbReference type="RefSeq" id="XP_069201299.1">
    <property type="nucleotide sequence ID" value="XM_069343476.1"/>
</dbReference>
<evidence type="ECO:0000313" key="3">
    <source>
        <dbReference type="Proteomes" id="UP001562354"/>
    </source>
</evidence>
<protein>
    <submittedName>
        <fullName evidence="2">Uncharacterized protein</fullName>
    </submittedName>
</protein>
<evidence type="ECO:0000256" key="1">
    <source>
        <dbReference type="SAM" id="MobiDB-lite"/>
    </source>
</evidence>
<sequence>MSVTVTENQTTYAFARTLADYDIHHSAEVEDATHDLNPRAAPTGTGNNPETWESGYRRVPDHRPIDYDLDVQYRSVYQNNIERAFLWNMFNGIRVVSAANRMWRATGGKFNDTFFQWKKGGEY</sequence>
<comment type="caution">
    <text evidence="2">The sequence shown here is derived from an EMBL/GenBank/DDBJ whole genome shotgun (WGS) entry which is preliminary data.</text>
</comment>
<reference evidence="2 3" key="1">
    <citation type="submission" date="2024-07" db="EMBL/GenBank/DDBJ databases">
        <title>Draft sequence of the Neodothiora populina.</title>
        <authorList>
            <person name="Drown D.D."/>
            <person name="Schuette U.S."/>
            <person name="Buechlein A.B."/>
            <person name="Rusch D.R."/>
            <person name="Winton L.W."/>
            <person name="Adams G.A."/>
        </authorList>
    </citation>
    <scope>NUCLEOTIDE SEQUENCE [LARGE SCALE GENOMIC DNA]</scope>
    <source>
        <strain evidence="2 3">CPC 39397</strain>
    </source>
</reference>
<feature type="region of interest" description="Disordered" evidence="1">
    <location>
        <begin position="31"/>
        <end position="53"/>
    </location>
</feature>
<dbReference type="GeneID" id="95977625"/>
<organism evidence="2 3">
    <name type="scientific">Neodothiora populina</name>
    <dbReference type="NCBI Taxonomy" id="2781224"/>
    <lineage>
        <taxon>Eukaryota</taxon>
        <taxon>Fungi</taxon>
        <taxon>Dikarya</taxon>
        <taxon>Ascomycota</taxon>
        <taxon>Pezizomycotina</taxon>
        <taxon>Dothideomycetes</taxon>
        <taxon>Dothideomycetidae</taxon>
        <taxon>Dothideales</taxon>
        <taxon>Dothioraceae</taxon>
        <taxon>Neodothiora</taxon>
    </lineage>
</organism>
<dbReference type="Proteomes" id="UP001562354">
    <property type="component" value="Unassembled WGS sequence"/>
</dbReference>
<gene>
    <name evidence="2" type="ORF">AAFC00_003925</name>
</gene>
<dbReference type="EMBL" id="JBFMKM010000008">
    <property type="protein sequence ID" value="KAL1305025.1"/>
    <property type="molecule type" value="Genomic_DNA"/>
</dbReference>
<name>A0ABR3PFW4_9PEZI</name>
<accession>A0ABR3PFW4</accession>
<evidence type="ECO:0000313" key="2">
    <source>
        <dbReference type="EMBL" id="KAL1305025.1"/>
    </source>
</evidence>
<proteinExistence type="predicted"/>